<evidence type="ECO:0000313" key="2">
    <source>
        <dbReference type="EMBL" id="HDX31734.1"/>
    </source>
</evidence>
<dbReference type="GO" id="GO:0016853">
    <property type="term" value="F:isomerase activity"/>
    <property type="evidence" value="ECO:0007669"/>
    <property type="project" value="UniProtKB-KW"/>
</dbReference>
<sequence>MSANYVARQLNYHMTEGWRQGDEATQAYFRPLITYSRRFDALISEIADLGFNAVDIWLAHLHYAWATREHIRIARTTLVRHRMAVASTAGWFGNTRAEFERACWLTREVGAPVMGGNCALLTTDRAWMADTLRHYGLKFGYENHPEKSIQEMLDKVGDGDEDVIGFCVDTGWFGTYGVDAVAALRAVGSRLFHVHLKDVVAPGGHRTCQLGTGVVPVVDCVRTLVEMGYKGAISIEHEPEDHNPNEECIASLALVKQVLRESMAIAGTGNQLLVR</sequence>
<name>A0A7C1FIX2_9CHLR</name>
<reference evidence="2" key="1">
    <citation type="journal article" date="2020" name="mSystems">
        <title>Genome- and Community-Level Interaction Insights into Carbon Utilization and Element Cycling Functions of Hydrothermarchaeota in Hydrothermal Sediment.</title>
        <authorList>
            <person name="Zhou Z."/>
            <person name="Liu Y."/>
            <person name="Xu W."/>
            <person name="Pan J."/>
            <person name="Luo Z.H."/>
            <person name="Li M."/>
        </authorList>
    </citation>
    <scope>NUCLEOTIDE SEQUENCE [LARGE SCALE GENOMIC DNA]</scope>
    <source>
        <strain evidence="2">SpSt-289</strain>
    </source>
</reference>
<organism evidence="2">
    <name type="scientific">Caldilinea aerophila</name>
    <dbReference type="NCBI Taxonomy" id="133453"/>
    <lineage>
        <taxon>Bacteria</taxon>
        <taxon>Bacillati</taxon>
        <taxon>Chloroflexota</taxon>
        <taxon>Caldilineae</taxon>
        <taxon>Caldilineales</taxon>
        <taxon>Caldilineaceae</taxon>
        <taxon>Caldilinea</taxon>
    </lineage>
</organism>
<feature type="domain" description="Xylose isomerase-like TIM barrel" evidence="1">
    <location>
        <begin position="96"/>
        <end position="252"/>
    </location>
</feature>
<dbReference type="InterPro" id="IPR013022">
    <property type="entry name" value="Xyl_isomerase-like_TIM-brl"/>
</dbReference>
<protein>
    <submittedName>
        <fullName evidence="2">Sugar phosphate isomerase/epimerase</fullName>
    </submittedName>
</protein>
<dbReference type="SUPFAM" id="SSF51658">
    <property type="entry name" value="Xylose isomerase-like"/>
    <property type="match status" value="1"/>
</dbReference>
<gene>
    <name evidence="2" type="ORF">ENQ20_09620</name>
</gene>
<dbReference type="InterPro" id="IPR050312">
    <property type="entry name" value="IolE/XylAMocC-like"/>
</dbReference>
<dbReference type="Gene3D" id="3.20.20.150">
    <property type="entry name" value="Divalent-metal-dependent TIM barrel enzymes"/>
    <property type="match status" value="1"/>
</dbReference>
<proteinExistence type="predicted"/>
<dbReference type="Pfam" id="PF01261">
    <property type="entry name" value="AP_endonuc_2"/>
    <property type="match status" value="1"/>
</dbReference>
<evidence type="ECO:0000259" key="1">
    <source>
        <dbReference type="Pfam" id="PF01261"/>
    </source>
</evidence>
<comment type="caution">
    <text evidence="2">The sequence shown here is derived from an EMBL/GenBank/DDBJ whole genome shotgun (WGS) entry which is preliminary data.</text>
</comment>
<accession>A0A7C1FIX2</accession>
<keyword evidence="2" id="KW-0413">Isomerase</keyword>
<dbReference type="AlphaFoldDB" id="A0A7C1FIX2"/>
<dbReference type="EMBL" id="DSMG01000099">
    <property type="protein sequence ID" value="HDX31734.1"/>
    <property type="molecule type" value="Genomic_DNA"/>
</dbReference>
<dbReference type="PANTHER" id="PTHR12110">
    <property type="entry name" value="HYDROXYPYRUVATE ISOMERASE"/>
    <property type="match status" value="1"/>
</dbReference>
<dbReference type="InterPro" id="IPR036237">
    <property type="entry name" value="Xyl_isomerase-like_sf"/>
</dbReference>